<reference evidence="2 3" key="1">
    <citation type="submission" date="2019-06" db="EMBL/GenBank/DDBJ databases">
        <title>A complete genome sequence for Luteibacter pinisoli MAH-14.</title>
        <authorList>
            <person name="Baltrus D.A."/>
        </authorList>
    </citation>
    <scope>NUCLEOTIDE SEQUENCE [LARGE SCALE GENOMIC DNA]</scope>
    <source>
        <strain evidence="2 3">MAH-14</strain>
    </source>
</reference>
<evidence type="ECO:0000313" key="2">
    <source>
        <dbReference type="EMBL" id="QDE38705.1"/>
    </source>
</evidence>
<organism evidence="2 3">
    <name type="scientific">Luteibacter pinisoli</name>
    <dbReference type="NCBI Taxonomy" id="2589080"/>
    <lineage>
        <taxon>Bacteria</taxon>
        <taxon>Pseudomonadati</taxon>
        <taxon>Pseudomonadota</taxon>
        <taxon>Gammaproteobacteria</taxon>
        <taxon>Lysobacterales</taxon>
        <taxon>Rhodanobacteraceae</taxon>
        <taxon>Luteibacter</taxon>
    </lineage>
</organism>
<sequence length="302" mass="32589">MNIRIPKHLVLALLVTSALATTSPTWAAAATFPTPEAAADAFVAALKGPDQKELARILGADWHTYIPIDGVQRDDVEAFIADYATSHTIVADGAKSHLSVGKQGWTLPIPLVHDAKGWSFDTHAGHEEILVRQVGRNETSVVQALLAYYDAQREFAATNADKAAEPHYASRLVSTPGKHDGLYWPPEVDVPESPLGMDFVAPPKGEPYHGYRYRILTAQGASAPGGAYNYMANGELANGFALLAWPATYGETGVMTFEISHDGQVFEKDFGKNTPQAVTAIKTFDPDSTWSEVPSTVSPSER</sequence>
<feature type="chain" id="PRO_5021384954" evidence="1">
    <location>
        <begin position="28"/>
        <end position="302"/>
    </location>
</feature>
<dbReference type="EMBL" id="CP041046">
    <property type="protein sequence ID" value="QDE38705.1"/>
    <property type="molecule type" value="Genomic_DNA"/>
</dbReference>
<feature type="signal peptide" evidence="1">
    <location>
        <begin position="1"/>
        <end position="27"/>
    </location>
</feature>
<dbReference type="KEGG" id="lpy:FIV34_05570"/>
<name>A0A4Y5Z2B1_9GAMM</name>
<keyword evidence="3" id="KW-1185">Reference proteome</keyword>
<evidence type="ECO:0000313" key="3">
    <source>
        <dbReference type="Proteomes" id="UP000316093"/>
    </source>
</evidence>
<evidence type="ECO:0000256" key="1">
    <source>
        <dbReference type="SAM" id="SignalP"/>
    </source>
</evidence>
<dbReference type="Proteomes" id="UP000316093">
    <property type="component" value="Chromosome"/>
</dbReference>
<dbReference type="Pfam" id="PF11453">
    <property type="entry name" value="DUF2950"/>
    <property type="match status" value="1"/>
</dbReference>
<gene>
    <name evidence="2" type="ORF">FIV34_05570</name>
</gene>
<keyword evidence="1" id="KW-0732">Signal</keyword>
<dbReference type="RefSeq" id="WP_139980466.1">
    <property type="nucleotide sequence ID" value="NZ_CP041046.1"/>
</dbReference>
<dbReference type="AlphaFoldDB" id="A0A4Y5Z2B1"/>
<dbReference type="OrthoDB" id="108782at2"/>
<protein>
    <submittedName>
        <fullName evidence="2">DUF2950 domain-containing protein</fullName>
    </submittedName>
</protein>
<proteinExistence type="predicted"/>
<dbReference type="InterPro" id="IPR021556">
    <property type="entry name" value="DUF2950"/>
</dbReference>
<accession>A0A4Y5Z2B1</accession>